<reference evidence="1 2" key="1">
    <citation type="submission" date="2017-05" db="EMBL/GenBank/DDBJ databases">
        <title>Vagococcus spp. assemblies.</title>
        <authorList>
            <person name="Gulvik C.A."/>
        </authorList>
    </citation>
    <scope>NUCLEOTIDE SEQUENCE [LARGE SCALE GENOMIC DNA]</scope>
    <source>
        <strain evidence="1 2">NCFB 2777</strain>
    </source>
</reference>
<name>A0A429ZJY6_9ENTE</name>
<gene>
    <name evidence="1" type="ORF">CBF35_11235</name>
</gene>
<dbReference type="RefSeq" id="WP_126781195.1">
    <property type="nucleotide sequence ID" value="NZ_NGJU01000017.1"/>
</dbReference>
<dbReference type="EMBL" id="NGJU01000017">
    <property type="protein sequence ID" value="RST94020.1"/>
    <property type="molecule type" value="Genomic_DNA"/>
</dbReference>
<keyword evidence="2" id="KW-1185">Reference proteome</keyword>
<sequence>MGNVASNTSSASSAITGVTNTSVSRGQQVTLGKSNIASMKTGMSVNNQVMTNLAEMVNCVQGQSQKFPKIAELIAIRDSQVTF</sequence>
<proteinExistence type="predicted"/>
<evidence type="ECO:0000313" key="2">
    <source>
        <dbReference type="Proteomes" id="UP000287239"/>
    </source>
</evidence>
<evidence type="ECO:0000313" key="1">
    <source>
        <dbReference type="EMBL" id="RST94020.1"/>
    </source>
</evidence>
<dbReference type="Proteomes" id="UP000287239">
    <property type="component" value="Unassembled WGS sequence"/>
</dbReference>
<evidence type="ECO:0008006" key="3">
    <source>
        <dbReference type="Google" id="ProtNLM"/>
    </source>
</evidence>
<comment type="caution">
    <text evidence="1">The sequence shown here is derived from an EMBL/GenBank/DDBJ whole genome shotgun (WGS) entry which is preliminary data.</text>
</comment>
<protein>
    <recommendedName>
        <fullName evidence="3">TIGR04197 family type VII secretion effector</fullName>
    </recommendedName>
</protein>
<dbReference type="AlphaFoldDB" id="A0A429ZJY6"/>
<organism evidence="1 2">
    <name type="scientific">Vagococcus salmoninarum</name>
    <dbReference type="NCBI Taxonomy" id="2739"/>
    <lineage>
        <taxon>Bacteria</taxon>
        <taxon>Bacillati</taxon>
        <taxon>Bacillota</taxon>
        <taxon>Bacilli</taxon>
        <taxon>Lactobacillales</taxon>
        <taxon>Enterococcaceae</taxon>
        <taxon>Vagococcus</taxon>
    </lineage>
</organism>
<accession>A0A429ZJY6</accession>
<dbReference type="OrthoDB" id="2191278at2"/>
<dbReference type="GeneID" id="98568949"/>